<dbReference type="AlphaFoldDB" id="A0A6C0I044"/>
<organism evidence="1">
    <name type="scientific">viral metagenome</name>
    <dbReference type="NCBI Taxonomy" id="1070528"/>
    <lineage>
        <taxon>unclassified sequences</taxon>
        <taxon>metagenomes</taxon>
        <taxon>organismal metagenomes</taxon>
    </lineage>
</organism>
<dbReference type="EMBL" id="MN740057">
    <property type="protein sequence ID" value="QHT85990.1"/>
    <property type="molecule type" value="Genomic_DNA"/>
</dbReference>
<reference evidence="1" key="1">
    <citation type="journal article" date="2020" name="Nature">
        <title>Giant virus diversity and host interactions through global metagenomics.</title>
        <authorList>
            <person name="Schulz F."/>
            <person name="Roux S."/>
            <person name="Paez-Espino D."/>
            <person name="Jungbluth S."/>
            <person name="Walsh D.A."/>
            <person name="Denef V.J."/>
            <person name="McMahon K.D."/>
            <person name="Konstantinidis K.T."/>
            <person name="Eloe-Fadrosh E.A."/>
            <person name="Kyrpides N.C."/>
            <person name="Woyke T."/>
        </authorList>
    </citation>
    <scope>NUCLEOTIDE SEQUENCE</scope>
    <source>
        <strain evidence="1">GVMAG-M-3300023184-184</strain>
    </source>
</reference>
<sequence>MNLIISTNQFKSIYLHFLERKSNIIIDGVFSKLLYSNNNFIMNGLFIECPFQSLNPKKYNLSLLDFDVTNNKEIIKQISDIEKQILLYYMHFFQITNKICTYDLSYKMQNGSLKYYYSTSSNKYSVHKPEYYIKISGIWETDTQIGLTYKLIEYRCK</sequence>
<evidence type="ECO:0000313" key="1">
    <source>
        <dbReference type="EMBL" id="QHT85990.1"/>
    </source>
</evidence>
<proteinExistence type="predicted"/>
<accession>A0A6C0I044</accession>
<name>A0A6C0I044_9ZZZZ</name>
<protein>
    <submittedName>
        <fullName evidence="1">Uncharacterized protein</fullName>
    </submittedName>
</protein>